<dbReference type="Gene3D" id="1.10.10.140">
    <property type="entry name" value="Cytochrome c oxidase, subunit VIb"/>
    <property type="match status" value="1"/>
</dbReference>
<evidence type="ECO:0000313" key="6">
    <source>
        <dbReference type="EMBL" id="KAL3275830.1"/>
    </source>
</evidence>
<dbReference type="CDD" id="cd00926">
    <property type="entry name" value="Cyt_c_Oxidase_VIb"/>
    <property type="match status" value="1"/>
</dbReference>
<protein>
    <recommendedName>
        <fullName evidence="4">Cytochrome c oxidase subunit 6B1</fullName>
    </recommendedName>
    <alternativeName>
        <fullName evidence="5">Cytochrome c oxidase subunit VIb isoform 1</fullName>
    </alternativeName>
</protein>
<comment type="subcellular location">
    <subcellularLocation>
        <location evidence="1">Mitochondrion</location>
    </subcellularLocation>
</comment>
<evidence type="ECO:0000256" key="5">
    <source>
        <dbReference type="ARBA" id="ARBA00042114"/>
    </source>
</evidence>
<dbReference type="GO" id="GO:0005739">
    <property type="term" value="C:mitochondrion"/>
    <property type="evidence" value="ECO:0007669"/>
    <property type="project" value="UniProtKB-SubCell"/>
</dbReference>
<keyword evidence="2" id="KW-0496">Mitochondrion</keyword>
<evidence type="ECO:0000256" key="3">
    <source>
        <dbReference type="ARBA" id="ARBA00023157"/>
    </source>
</evidence>
<comment type="caution">
    <text evidence="6">The sequence shown here is derived from an EMBL/GenBank/DDBJ whole genome shotgun (WGS) entry which is preliminary data.</text>
</comment>
<dbReference type="PANTHER" id="PTHR11387">
    <property type="entry name" value="CYTOCHROME C OXIDASE SUBUNIT 6B"/>
    <property type="match status" value="1"/>
</dbReference>
<name>A0ABD2NBD6_9CUCU</name>
<evidence type="ECO:0000256" key="2">
    <source>
        <dbReference type="ARBA" id="ARBA00023128"/>
    </source>
</evidence>
<dbReference type="InterPro" id="IPR048280">
    <property type="entry name" value="COX6B-like"/>
</dbReference>
<accession>A0ABD2NBD6</accession>
<evidence type="ECO:0000256" key="1">
    <source>
        <dbReference type="ARBA" id="ARBA00004173"/>
    </source>
</evidence>
<proteinExistence type="predicted"/>
<dbReference type="GO" id="GO:0016020">
    <property type="term" value="C:membrane"/>
    <property type="evidence" value="ECO:0007669"/>
    <property type="project" value="UniProtKB-ARBA"/>
</dbReference>
<keyword evidence="7" id="KW-1185">Reference proteome</keyword>
<evidence type="ECO:0000313" key="7">
    <source>
        <dbReference type="Proteomes" id="UP001516400"/>
    </source>
</evidence>
<evidence type="ECO:0000256" key="4">
    <source>
        <dbReference type="ARBA" id="ARBA00040060"/>
    </source>
</evidence>
<dbReference type="Proteomes" id="UP001516400">
    <property type="component" value="Unassembled WGS sequence"/>
</dbReference>
<organism evidence="6 7">
    <name type="scientific">Cryptolaemus montrouzieri</name>
    <dbReference type="NCBI Taxonomy" id="559131"/>
    <lineage>
        <taxon>Eukaryota</taxon>
        <taxon>Metazoa</taxon>
        <taxon>Ecdysozoa</taxon>
        <taxon>Arthropoda</taxon>
        <taxon>Hexapoda</taxon>
        <taxon>Insecta</taxon>
        <taxon>Pterygota</taxon>
        <taxon>Neoptera</taxon>
        <taxon>Endopterygota</taxon>
        <taxon>Coleoptera</taxon>
        <taxon>Polyphaga</taxon>
        <taxon>Cucujiformia</taxon>
        <taxon>Coccinelloidea</taxon>
        <taxon>Coccinellidae</taxon>
        <taxon>Scymninae</taxon>
        <taxon>Scymnini</taxon>
        <taxon>Cryptolaemus</taxon>
    </lineage>
</organism>
<dbReference type="PROSITE" id="PS51808">
    <property type="entry name" value="CHCH"/>
    <property type="match status" value="1"/>
</dbReference>
<reference evidence="6 7" key="1">
    <citation type="journal article" date="2021" name="BMC Biol.">
        <title>Horizontally acquired antibacterial genes associated with adaptive radiation of ladybird beetles.</title>
        <authorList>
            <person name="Li H.S."/>
            <person name="Tang X.F."/>
            <person name="Huang Y.H."/>
            <person name="Xu Z.Y."/>
            <person name="Chen M.L."/>
            <person name="Du X.Y."/>
            <person name="Qiu B.Y."/>
            <person name="Chen P.T."/>
            <person name="Zhang W."/>
            <person name="Slipinski A."/>
            <person name="Escalona H.E."/>
            <person name="Waterhouse R.M."/>
            <person name="Zwick A."/>
            <person name="Pang H."/>
        </authorList>
    </citation>
    <scope>NUCLEOTIDE SEQUENCE [LARGE SCALE GENOMIC DNA]</scope>
    <source>
        <strain evidence="6">SYSU2018</strain>
    </source>
</reference>
<dbReference type="SUPFAM" id="SSF47694">
    <property type="entry name" value="Cytochrome c oxidase subunit h"/>
    <property type="match status" value="1"/>
</dbReference>
<dbReference type="EMBL" id="JABFTP020000083">
    <property type="protein sequence ID" value="KAL3275830.1"/>
    <property type="molecule type" value="Genomic_DNA"/>
</dbReference>
<dbReference type="InterPro" id="IPR003213">
    <property type="entry name" value="Cyt_c_oxidase_su6B"/>
</dbReference>
<keyword evidence="3" id="KW-1015">Disulfide bond</keyword>
<dbReference type="InterPro" id="IPR036549">
    <property type="entry name" value="CX6/COA6-like_sf"/>
</dbReference>
<dbReference type="AlphaFoldDB" id="A0ABD2NBD6"/>
<dbReference type="Pfam" id="PF02297">
    <property type="entry name" value="COX6B"/>
    <property type="match status" value="1"/>
</dbReference>
<sequence>MKPQCGEMSKLLRNNFFCSLIFPCTNIHFFPLGANIHSQKTTLFQIKMPEIELKTAPFDPRFPNTNQTRYCYQSYLDYHRCQKVRGENYEPCNYFLRVYRSMCPKAWVEKWDTQREEGTFAGNI</sequence>
<gene>
    <name evidence="6" type="ORF">HHI36_020574</name>
</gene>
<dbReference type="FunFam" id="1.10.10.140:FF:000001">
    <property type="entry name" value="Cytochrome c oxidase subunit 6B1"/>
    <property type="match status" value="1"/>
</dbReference>